<proteinExistence type="predicted"/>
<dbReference type="EMBL" id="CP022383">
    <property type="protein sequence ID" value="ATA79328.1"/>
    <property type="molecule type" value="Genomic_DNA"/>
</dbReference>
<evidence type="ECO:0000313" key="2">
    <source>
        <dbReference type="Proteomes" id="UP000217334"/>
    </source>
</evidence>
<evidence type="ECO:0000313" key="1">
    <source>
        <dbReference type="EMBL" id="ATA79328.1"/>
    </source>
</evidence>
<accession>A0A250F5I8</accession>
<gene>
    <name evidence="1" type="ORF">CGC59_06395</name>
</gene>
<dbReference type="AlphaFoldDB" id="A0A250F5I8"/>
<name>A0A250F5I8_CAPSP</name>
<protein>
    <submittedName>
        <fullName evidence="1">Uncharacterized protein</fullName>
    </submittedName>
</protein>
<organism evidence="1 2">
    <name type="scientific">Capnocytophaga sputigena</name>
    <dbReference type="NCBI Taxonomy" id="1019"/>
    <lineage>
        <taxon>Bacteria</taxon>
        <taxon>Pseudomonadati</taxon>
        <taxon>Bacteroidota</taxon>
        <taxon>Flavobacteriia</taxon>
        <taxon>Flavobacteriales</taxon>
        <taxon>Flavobacteriaceae</taxon>
        <taxon>Capnocytophaga</taxon>
    </lineage>
</organism>
<dbReference type="Proteomes" id="UP000217334">
    <property type="component" value="Chromosome"/>
</dbReference>
<reference evidence="2" key="1">
    <citation type="submission" date="2017-06" db="EMBL/GenBank/DDBJ databases">
        <title>Capnocytophaga spp. assemblies.</title>
        <authorList>
            <person name="Gulvik C.A."/>
        </authorList>
    </citation>
    <scope>NUCLEOTIDE SEQUENCE [LARGE SCALE GENOMIC DNA]</scope>
    <source>
        <strain evidence="2">H4486</strain>
    </source>
</reference>
<sequence length="153" mass="18198">MKNNNYPTWLVPLDIAKQLKEIGFNEPCLVTYHEVFDEEMIFISFEGDDYCYYYAELSECSQRTNSEMGKDILETGKHYSYACSIPTWTDVLAWFRKKNLVGLVSYRYRDKNNKGFSFEILDEDTDVFLYNTYEQAQEALVYKLIEIYKSEQK</sequence>